<proteinExistence type="predicted"/>
<dbReference type="STRING" id="498019.A0A2H0ZQ47"/>
<dbReference type="VEuPathDB" id="FungiDB:B9J08_001801"/>
<dbReference type="VEuPathDB" id="FungiDB:CJJ07_003759"/>
<dbReference type="OrthoDB" id="992776at2759"/>
<dbReference type="InterPro" id="IPR006016">
    <property type="entry name" value="UspA"/>
</dbReference>
<reference evidence="3 5" key="3">
    <citation type="journal article" date="2018" name="Nat. Commun.">
        <title>Genomic insights into multidrug-resistance, mating and virulence in Candida auris and related emerging species.</title>
        <authorList>
            <person name="Munoz J.F."/>
            <person name="Gade L."/>
            <person name="Chow N.A."/>
            <person name="Loparev V.N."/>
            <person name="Juieng P."/>
            <person name="Berkow E.L."/>
            <person name="Farrer R.A."/>
            <person name="Litvintseva A.P."/>
            <person name="Cuomo C.A."/>
        </authorList>
    </citation>
    <scope>GENOME REANNOTATION</scope>
    <source>
        <strain evidence="3 5">B8441</strain>
    </source>
</reference>
<dbReference type="CDD" id="cd23659">
    <property type="entry name" value="USP_At3g01520-like"/>
    <property type="match status" value="1"/>
</dbReference>
<reference evidence="4" key="2">
    <citation type="submission" date="2017-11" db="EMBL/GenBank/DDBJ databases">
        <title>Candida auris genome assembly and annotation.</title>
        <authorList>
            <person name="Munoz J.F."/>
            <person name="Gade L.G."/>
            <person name="Chow N.A."/>
            <person name="Litvintseva A.P."/>
            <person name="Loparev V.N."/>
            <person name="Cuomo C.A."/>
        </authorList>
    </citation>
    <scope>NUCLEOTIDE SEQUENCE</scope>
    <source>
        <strain evidence="4">B8441</strain>
    </source>
</reference>
<dbReference type="InterPro" id="IPR006015">
    <property type="entry name" value="Universal_stress_UspA"/>
</dbReference>
<evidence type="ECO:0000259" key="2">
    <source>
        <dbReference type="Pfam" id="PF00582"/>
    </source>
</evidence>
<keyword evidence="5" id="KW-1185">Reference proteome</keyword>
<dbReference type="VEuPathDB" id="FungiDB:CJI97_002462"/>
<dbReference type="SUPFAM" id="SSF52402">
    <property type="entry name" value="Adenine nucleotide alpha hydrolases-like"/>
    <property type="match status" value="1"/>
</dbReference>
<feature type="region of interest" description="Disordered" evidence="1">
    <location>
        <begin position="1"/>
        <end position="101"/>
    </location>
</feature>
<organism evidence="4">
    <name type="scientific">Candidozyma auris</name>
    <name type="common">Yeast</name>
    <name type="synonym">Candida auris</name>
    <dbReference type="NCBI Taxonomy" id="498019"/>
    <lineage>
        <taxon>Eukaryota</taxon>
        <taxon>Fungi</taxon>
        <taxon>Dikarya</taxon>
        <taxon>Ascomycota</taxon>
        <taxon>Saccharomycotina</taxon>
        <taxon>Pichiomycetes</taxon>
        <taxon>Metschnikowiaceae</taxon>
        <taxon>Candidozyma</taxon>
    </lineage>
</organism>
<dbReference type="VEuPathDB" id="FungiDB:CJJ09_001682"/>
<protein>
    <recommendedName>
        <fullName evidence="2">UspA domain-containing protein</fullName>
    </recommendedName>
</protein>
<evidence type="ECO:0000313" key="4">
    <source>
        <dbReference type="EMBL" id="PIS55696.1"/>
    </source>
</evidence>
<reference evidence="4 5" key="1">
    <citation type="journal article" date="2017" name="Clin. Infect. Dis.">
        <title>Simultaneous emergence of multidrug-resistant Candida auris on 3 continents confirmed by whole-genome sequencing and epidemiological analyses.</title>
        <authorList>
            <person name="Lockhart S.R."/>
            <person name="Etienne K.A."/>
            <person name="Vallabhaneni S."/>
            <person name="Farooqi J."/>
            <person name="Chowdhary A."/>
            <person name="Govender N.P."/>
            <person name="Colombo A.L."/>
            <person name="Calvo B."/>
            <person name="Cuomo C.A."/>
            <person name="Desjardins C.A."/>
            <person name="Berkow E.L."/>
            <person name="Castanheira M."/>
            <person name="Magobo R.E."/>
            <person name="Jabeen K."/>
            <person name="Asghar R.J."/>
            <person name="Meis J.F."/>
            <person name="Jackson B."/>
            <person name="Chiller T."/>
            <person name="Litvintseva A.P."/>
        </authorList>
    </citation>
    <scope>NUCLEOTIDE SEQUENCE [LARGE SCALE GENOMIC DNA]</scope>
    <source>
        <strain evidence="4 5">B8441</strain>
    </source>
</reference>
<dbReference type="VEuPathDB" id="FungiDB:CJI96_0000259"/>
<feature type="compositionally biased region" description="Acidic residues" evidence="1">
    <location>
        <begin position="81"/>
        <end position="94"/>
    </location>
</feature>
<dbReference type="EMBL" id="PEKT03000001">
    <property type="protein sequence ID" value="KAK8441954.1"/>
    <property type="molecule type" value="Genomic_DNA"/>
</dbReference>
<dbReference type="EMBL" id="PEKT02000004">
    <property type="protein sequence ID" value="PIS55696.1"/>
    <property type="molecule type" value="Genomic_DNA"/>
</dbReference>
<dbReference type="PANTHER" id="PTHR46100">
    <property type="entry name" value="IMP2'P"/>
    <property type="match status" value="1"/>
</dbReference>
<evidence type="ECO:0000313" key="5">
    <source>
        <dbReference type="Proteomes" id="UP000230249"/>
    </source>
</evidence>
<gene>
    <name evidence="4" type="ORF">B9J08_001801</name>
    <name evidence="3" type="ORF">B9J08_00271</name>
</gene>
<feature type="compositionally biased region" description="Basic and acidic residues" evidence="1">
    <location>
        <begin position="1"/>
        <end position="12"/>
    </location>
</feature>
<name>A0A2H0ZQ47_CANAR</name>
<dbReference type="InterPro" id="IPR014729">
    <property type="entry name" value="Rossmann-like_a/b/a_fold"/>
</dbReference>
<dbReference type="PRINTS" id="PR01438">
    <property type="entry name" value="UNVRSLSTRESS"/>
</dbReference>
<dbReference type="PANTHER" id="PTHR46100:SF4">
    <property type="entry name" value="USPA DOMAIN-CONTAINING PROTEIN"/>
    <property type="match status" value="1"/>
</dbReference>
<dbReference type="Gene3D" id="3.40.50.620">
    <property type="entry name" value="HUPs"/>
    <property type="match status" value="1"/>
</dbReference>
<dbReference type="AlphaFoldDB" id="A0A2H0ZQ47"/>
<evidence type="ECO:0000313" key="3">
    <source>
        <dbReference type="EMBL" id="KAK8441954.1"/>
    </source>
</evidence>
<accession>A0A5Q7YAA3</accession>
<feature type="region of interest" description="Disordered" evidence="1">
    <location>
        <begin position="206"/>
        <end position="240"/>
    </location>
</feature>
<accession>A0A2H0ZQ47</accession>
<comment type="caution">
    <text evidence="4">The sequence shown here is derived from an EMBL/GenBank/DDBJ whole genome shotgun (WGS) entry which is preliminary data.</text>
</comment>
<feature type="compositionally biased region" description="Basic and acidic residues" evidence="1">
    <location>
        <begin position="223"/>
        <end position="232"/>
    </location>
</feature>
<dbReference type="Pfam" id="PF00582">
    <property type="entry name" value="Usp"/>
    <property type="match status" value="1"/>
</dbReference>
<dbReference type="Proteomes" id="UP000230249">
    <property type="component" value="Unassembled WGS sequence"/>
</dbReference>
<reference evidence="3" key="4">
    <citation type="submission" date="2024-03" db="EMBL/GenBank/DDBJ databases">
        <title>Improved genome assembly of Candida auris strain B8441 and annotation of B11205.</title>
        <authorList>
            <person name="Cauldron N.C."/>
            <person name="Shea T."/>
            <person name="Cuomo C.A."/>
        </authorList>
    </citation>
    <scope>NUCLEOTIDE SEQUENCE</scope>
    <source>
        <strain evidence="3">B8441</strain>
    </source>
</reference>
<dbReference type="OMA" id="KMFLVCM"/>
<feature type="domain" description="UspA" evidence="2">
    <location>
        <begin position="301"/>
        <end position="439"/>
    </location>
</feature>
<feature type="compositionally biased region" description="Low complexity" evidence="1">
    <location>
        <begin position="19"/>
        <end position="40"/>
    </location>
</feature>
<evidence type="ECO:0000256" key="1">
    <source>
        <dbReference type="SAM" id="MobiDB-lite"/>
    </source>
</evidence>
<feature type="compositionally biased region" description="Basic and acidic residues" evidence="1">
    <location>
        <begin position="56"/>
        <end position="68"/>
    </location>
</feature>
<sequence>MSSRQSRLEAEKLAIIQKSMSRGRSRSPSNSNSRSSSTSNDDFNNKDMKWSITNHDPSERLRDPSKSQEEEDAANALWDNEVSEEEHISDDDENEKFQYDGTGNILPNYACQDEKISEISTILQNSNLNDRQTIKKLEELTATERAVANAKNIGSAVDDDIVEKLTQNKHALTGKDGLDLYNSDQDAESRRQKLETYQAYRRKIIDQENEQLRGPHQVGSPTGKKDNGHESGEGTDGEDFLAPYTSAVEDKLDSEFASQLNETIKEGEIDSNIQHSRVIQTITRGSFFQLINPKVKPKMFLLCMDFSPESIFALEWSLGTVLVDGSVLFIVCVIEDNDTNHNLKGNSPNERETARLNMLNRAKQQVLNLLKLTKLQIHIVIEIIHHPIPRHLILEFIDNLQPTLVVVGSKGSSAIKGVLLGSLSNYLVTKSTVPVMVVREKLKKINRFKNGSSIFSNNIKPLTLSEARVD</sequence>